<dbReference type="Proteomes" id="UP000479190">
    <property type="component" value="Unassembled WGS sequence"/>
</dbReference>
<organism evidence="1 2">
    <name type="scientific">Trichogramma brassicae</name>
    <dbReference type="NCBI Taxonomy" id="86971"/>
    <lineage>
        <taxon>Eukaryota</taxon>
        <taxon>Metazoa</taxon>
        <taxon>Ecdysozoa</taxon>
        <taxon>Arthropoda</taxon>
        <taxon>Hexapoda</taxon>
        <taxon>Insecta</taxon>
        <taxon>Pterygota</taxon>
        <taxon>Neoptera</taxon>
        <taxon>Endopterygota</taxon>
        <taxon>Hymenoptera</taxon>
        <taxon>Apocrita</taxon>
        <taxon>Proctotrupomorpha</taxon>
        <taxon>Chalcidoidea</taxon>
        <taxon>Trichogrammatidae</taxon>
        <taxon>Trichogramma</taxon>
    </lineage>
</organism>
<evidence type="ECO:0000313" key="2">
    <source>
        <dbReference type="Proteomes" id="UP000479190"/>
    </source>
</evidence>
<name>A0A6H5ITS7_9HYME</name>
<gene>
    <name evidence="1" type="ORF">TBRA_LOCUS10828</name>
</gene>
<accession>A0A6H5ITS7</accession>
<proteinExistence type="predicted"/>
<sequence>MSSKKNAKNQNICTSAPRRELDAPGFFAIFFYKSGRSRGSVCLRSLEHKEICV</sequence>
<evidence type="ECO:0000313" key="1">
    <source>
        <dbReference type="EMBL" id="CAB0039069.1"/>
    </source>
</evidence>
<dbReference type="EMBL" id="CADCXV010000936">
    <property type="protein sequence ID" value="CAB0039069.1"/>
    <property type="molecule type" value="Genomic_DNA"/>
</dbReference>
<reference evidence="1 2" key="1">
    <citation type="submission" date="2020-02" db="EMBL/GenBank/DDBJ databases">
        <authorList>
            <person name="Ferguson B K."/>
        </authorList>
    </citation>
    <scope>NUCLEOTIDE SEQUENCE [LARGE SCALE GENOMIC DNA]</scope>
</reference>
<feature type="non-terminal residue" evidence="1">
    <location>
        <position position="53"/>
    </location>
</feature>
<protein>
    <submittedName>
        <fullName evidence="1">Uncharacterized protein</fullName>
    </submittedName>
</protein>
<dbReference type="AlphaFoldDB" id="A0A6H5ITS7"/>
<keyword evidence="2" id="KW-1185">Reference proteome</keyword>